<reference evidence="1 2" key="1">
    <citation type="submission" date="2015-08" db="EMBL/GenBank/DDBJ databases">
        <title>Complete genome sequence of Sulfurifustis variabilis.</title>
        <authorList>
            <person name="Miura A."/>
            <person name="Kojima H."/>
            <person name="Fukui M."/>
        </authorList>
    </citation>
    <scope>NUCLEOTIDE SEQUENCE [LARGE SCALE GENOMIC DNA]</scope>
    <source>
        <strain evidence="2">skN76</strain>
    </source>
</reference>
<dbReference type="OrthoDB" id="9808480at2"/>
<protein>
    <submittedName>
        <fullName evidence="1">MerR family transcriptional regulator</fullName>
    </submittedName>
</protein>
<evidence type="ECO:0000313" key="2">
    <source>
        <dbReference type="Proteomes" id="UP000218899"/>
    </source>
</evidence>
<name>A0A1B4V1X5_9GAMM</name>
<proteinExistence type="predicted"/>
<gene>
    <name evidence="1" type="ORF">SVA_0901</name>
</gene>
<dbReference type="EMBL" id="AP014936">
    <property type="protein sequence ID" value="BAU47480.1"/>
    <property type="molecule type" value="Genomic_DNA"/>
</dbReference>
<dbReference type="Proteomes" id="UP000218899">
    <property type="component" value="Chromosome"/>
</dbReference>
<accession>A0A1B4V1X5</accession>
<dbReference type="RefSeq" id="WP_096459347.1">
    <property type="nucleotide sequence ID" value="NZ_AP014936.1"/>
</dbReference>
<keyword evidence="2" id="KW-1185">Reference proteome</keyword>
<sequence length="191" mass="21755">MQERNVRDEWPVLIAAMRNAMERQLSPRGQAVQVLARHWMDLLRRTAVEAPELLHEYDGTRRLEPGCPSTGGIDIEMLDFLSAALWAKHLTPDESNRLRTNGPRQREWPRVLYALREEMNRGASAASPAVQALLRQWESGLDELTAGDLELRHKWMTAVRSDPALLTGSGVDTRLHNYLRRARLAKEGWAA</sequence>
<dbReference type="AlphaFoldDB" id="A0A1B4V1X5"/>
<evidence type="ECO:0000313" key="1">
    <source>
        <dbReference type="EMBL" id="BAU47480.1"/>
    </source>
</evidence>
<organism evidence="1 2">
    <name type="scientific">Sulfurifustis variabilis</name>
    <dbReference type="NCBI Taxonomy" id="1675686"/>
    <lineage>
        <taxon>Bacteria</taxon>
        <taxon>Pseudomonadati</taxon>
        <taxon>Pseudomonadota</taxon>
        <taxon>Gammaproteobacteria</taxon>
        <taxon>Acidiferrobacterales</taxon>
        <taxon>Acidiferrobacteraceae</taxon>
        <taxon>Sulfurifustis</taxon>
    </lineage>
</organism>
<dbReference type="KEGG" id="sva:SVA_0901"/>